<dbReference type="Pfam" id="PF02825">
    <property type="entry name" value="WWE"/>
    <property type="match status" value="1"/>
</dbReference>
<comment type="similarity">
    <text evidence="3">Belongs to the ARTD/PARP family.</text>
</comment>
<dbReference type="InterPro" id="IPR051712">
    <property type="entry name" value="ARTD-AVP"/>
</dbReference>
<dbReference type="SUPFAM" id="SSF117839">
    <property type="entry name" value="WWE domain"/>
    <property type="match status" value="1"/>
</dbReference>
<dbReference type="InterPro" id="IPR037197">
    <property type="entry name" value="WWE_dom_sf"/>
</dbReference>
<keyword evidence="4" id="KW-0479">Metal-binding</keyword>
<dbReference type="OrthoDB" id="6371790at2759"/>
<feature type="compositionally biased region" description="Pro residues" evidence="5">
    <location>
        <begin position="116"/>
        <end position="129"/>
    </location>
</feature>
<evidence type="ECO:0000259" key="8">
    <source>
        <dbReference type="PROSITE" id="PS51059"/>
    </source>
</evidence>
<comment type="subcellular location">
    <subcellularLocation>
        <location evidence="1">Nucleus</location>
    </subcellularLocation>
</comment>
<feature type="compositionally biased region" description="Polar residues" evidence="5">
    <location>
        <begin position="1008"/>
        <end position="1018"/>
    </location>
</feature>
<dbReference type="Gene3D" id="3.30.720.50">
    <property type="match status" value="1"/>
</dbReference>
<dbReference type="GO" id="GO:1990404">
    <property type="term" value="F:NAD+-protein mono-ADP-ribosyltransferase activity"/>
    <property type="evidence" value="ECO:0007669"/>
    <property type="project" value="TreeGrafter"/>
</dbReference>
<evidence type="ECO:0000259" key="6">
    <source>
        <dbReference type="PROSITE" id="PS50103"/>
    </source>
</evidence>
<dbReference type="InterPro" id="IPR000571">
    <property type="entry name" value="Znf_CCCH"/>
</dbReference>
<accession>A0A8B7N859</accession>
<feature type="compositionally biased region" description="Basic and acidic residues" evidence="5">
    <location>
        <begin position="230"/>
        <end position="244"/>
    </location>
</feature>
<dbReference type="Gene3D" id="3.90.228.10">
    <property type="match status" value="1"/>
</dbReference>
<feature type="compositionally biased region" description="Low complexity" evidence="5">
    <location>
        <begin position="183"/>
        <end position="211"/>
    </location>
</feature>
<dbReference type="Proteomes" id="UP000694843">
    <property type="component" value="Unplaced"/>
</dbReference>
<evidence type="ECO:0000259" key="7">
    <source>
        <dbReference type="PROSITE" id="PS50918"/>
    </source>
</evidence>
<feature type="compositionally biased region" description="Pro residues" evidence="5">
    <location>
        <begin position="140"/>
        <end position="150"/>
    </location>
</feature>
<dbReference type="GO" id="GO:0005634">
    <property type="term" value="C:nucleus"/>
    <property type="evidence" value="ECO:0007669"/>
    <property type="project" value="UniProtKB-SubCell"/>
</dbReference>
<dbReference type="KEGG" id="hazt:108666964"/>
<organism evidence="9 10">
    <name type="scientific">Hyalella azteca</name>
    <name type="common">Amphipod</name>
    <dbReference type="NCBI Taxonomy" id="294128"/>
    <lineage>
        <taxon>Eukaryota</taxon>
        <taxon>Metazoa</taxon>
        <taxon>Ecdysozoa</taxon>
        <taxon>Arthropoda</taxon>
        <taxon>Crustacea</taxon>
        <taxon>Multicrustacea</taxon>
        <taxon>Malacostraca</taxon>
        <taxon>Eumalacostraca</taxon>
        <taxon>Peracarida</taxon>
        <taxon>Amphipoda</taxon>
        <taxon>Senticaudata</taxon>
        <taxon>Talitrida</taxon>
        <taxon>Talitroidea</taxon>
        <taxon>Hyalellidae</taxon>
        <taxon>Hyalella</taxon>
    </lineage>
</organism>
<dbReference type="PROSITE" id="PS50918">
    <property type="entry name" value="WWE"/>
    <property type="match status" value="1"/>
</dbReference>
<dbReference type="InterPro" id="IPR018123">
    <property type="entry name" value="WWE-dom_subgr"/>
</dbReference>
<name>A0A8B7N859_HYAAZ</name>
<dbReference type="InterPro" id="IPR012317">
    <property type="entry name" value="Poly(ADP-ribose)pol_cat_dom"/>
</dbReference>
<proteinExistence type="inferred from homology"/>
<evidence type="ECO:0000313" key="9">
    <source>
        <dbReference type="Proteomes" id="UP000694843"/>
    </source>
</evidence>
<evidence type="ECO:0000256" key="1">
    <source>
        <dbReference type="ARBA" id="ARBA00004123"/>
    </source>
</evidence>
<feature type="region of interest" description="Disordered" evidence="5">
    <location>
        <begin position="719"/>
        <end position="758"/>
    </location>
</feature>
<dbReference type="SMART" id="SM00678">
    <property type="entry name" value="WWE"/>
    <property type="match status" value="1"/>
</dbReference>
<dbReference type="AlphaFoldDB" id="A0A8B7N859"/>
<sequence length="1227" mass="137571">MAGRGTRGSQSMTNLSEPKKSNRGAANARSRGRGRGDSRGRGKGGNNPTPREDHARYQETPSNYPRPLLESPLSGPPPYHGDHYGSPDHGPQQNYYSRPNAPPNYHPNAPTNYHPNGPPNHHPNAPPNYHPNAPTNYHPNGPPNHHPNAPPNYHHNAPPNYHPNAPPNYHPNAPPNYHPNAPPNYHSNAPPSHHPNVPSNYPSSEPNYPHSNGPPHPHHDTNAPHSRSHPRGEPRAKDDPDSRSKNSAAPRLEIKELIHALMQAPHQRLSSKTILNKFKCSEHALQTVGSMNKTLLSVTVNSDGTFVELLPNIAICDDYLGEKGCMASDSCKKFHICKNFASGDCQESTECELGHVWKSNHNKKIFQIHQLDSFDEAQLKNVMKKVYLRRLGISVCKYYNDAVCSNGQQCNALHVCKNMVEVGSKCESEICALNHDILEAKCKSLLTAAGIDINDSKRDILTKVRKMLQQTSDDAKSKADDADKKNKKTGSKLDCFQSLEEQETAAFSVVKSLLSTFNYWNFLDKLSERLEMSSDKSLQLIQFYNRTFLIHHSNAGTLVKLQPKIDLCVHYKSSQKCVAGKNCSFLHLCSAFMEDNCSNEGCTRLHRLNKSPNEEILKRHFLINIPEKLVINYLKVRFQLGRLPYVCFPYNEGNCTQSNCGQLHVCYDVLFTLKACYKRNCDKNHDILSDGNRKVLAAWAQIGDSVLKTVLSARISTMPKSTTATEPATNARRKEKIVPPKPAKLPVKKSKNEPGNEKSDAIVAKTSYQLDGNAIVPEICLDHLNDSCKPATAMCPKLHARVAYHWQFDLNGSWTNFIFPHSNHIEECYRDAARDTANLQSREYGRTLQDKILLSFMKDDGLMIDFDSMMLITKLQSFPVRRLGTSSTSFSSNNFSTVYGWYFQDKNGAWIEYGLCDSTGSENHSSLLTSMDIEKAYSTDPSTLQIPTSRFTYTLNFKNMTQTNNQTNVTRSVRRRPKHVLMEKLKPSDPYGLKSSLTEGIAKLKLATNSKDNASRPPSKNEKDSADGLYPPFWEKMDGDGPKFFSVDPNSEEGLEVVRSILLSMPAVEVLRIRRLQNTFHYQGFTNRMNQVKATTRKTILNIQRLFHGTREKHLTAISEMNFEWRQDCADSGKKFGRGAYFFNNAALAHQFASNLAGEDSRSAVVLAVADVYVGNVALGDPSMLRPPLNASGIMTDTTVDNLTVPSIFVKYNSREYCPHYFINVKI</sequence>
<evidence type="ECO:0000313" key="10">
    <source>
        <dbReference type="RefSeq" id="XP_018009428.1"/>
    </source>
</evidence>
<reference evidence="10" key="1">
    <citation type="submission" date="2025-08" db="UniProtKB">
        <authorList>
            <consortium name="RefSeq"/>
        </authorList>
    </citation>
    <scope>IDENTIFICATION</scope>
    <source>
        <tissue evidence="10">Whole organism</tissue>
    </source>
</reference>
<keyword evidence="2" id="KW-0539">Nucleus</keyword>
<protein>
    <submittedName>
        <fullName evidence="10">Uncharacterized protein LOC108666964 isoform X1</fullName>
    </submittedName>
</protein>
<dbReference type="Pfam" id="PF00644">
    <property type="entry name" value="PARP"/>
    <property type="match status" value="1"/>
</dbReference>
<feature type="zinc finger region" description="C3H1-type" evidence="4">
    <location>
        <begin position="562"/>
        <end position="590"/>
    </location>
</feature>
<feature type="compositionally biased region" description="Polar residues" evidence="5">
    <location>
        <begin position="7"/>
        <end position="16"/>
    </location>
</feature>
<dbReference type="GeneID" id="108666964"/>
<dbReference type="InterPro" id="IPR004170">
    <property type="entry name" value="WWE_dom"/>
</dbReference>
<feature type="region of interest" description="Disordered" evidence="5">
    <location>
        <begin position="1008"/>
        <end position="1029"/>
    </location>
</feature>
<dbReference type="PANTHER" id="PTHR45740">
    <property type="entry name" value="POLY [ADP-RIBOSE] POLYMERASE"/>
    <property type="match status" value="1"/>
</dbReference>
<feature type="compositionally biased region" description="Low complexity" evidence="5">
    <location>
        <begin position="130"/>
        <end position="139"/>
    </location>
</feature>
<keyword evidence="4" id="KW-0863">Zinc-finger</keyword>
<evidence type="ECO:0000256" key="3">
    <source>
        <dbReference type="ARBA" id="ARBA00024347"/>
    </source>
</evidence>
<evidence type="ECO:0000256" key="2">
    <source>
        <dbReference type="ARBA" id="ARBA00023242"/>
    </source>
</evidence>
<dbReference type="RefSeq" id="XP_018009428.1">
    <property type="nucleotide sequence ID" value="XM_018153939.2"/>
</dbReference>
<evidence type="ECO:0000256" key="5">
    <source>
        <dbReference type="SAM" id="MobiDB-lite"/>
    </source>
</evidence>
<feature type="domain" description="WWE" evidence="7">
    <location>
        <begin position="887"/>
        <end position="975"/>
    </location>
</feature>
<evidence type="ECO:0000256" key="4">
    <source>
        <dbReference type="PROSITE-ProRule" id="PRU00723"/>
    </source>
</evidence>
<feature type="domain" description="C3H1-type" evidence="6">
    <location>
        <begin position="562"/>
        <end position="590"/>
    </location>
</feature>
<dbReference type="GO" id="GO:0003950">
    <property type="term" value="F:NAD+ poly-ADP-ribosyltransferase activity"/>
    <property type="evidence" value="ECO:0007669"/>
    <property type="project" value="InterPro"/>
</dbReference>
<feature type="compositionally biased region" description="Pro residues" evidence="5">
    <location>
        <begin position="160"/>
        <end position="182"/>
    </location>
</feature>
<dbReference type="OMA" id="CRNDKTG"/>
<gene>
    <name evidence="10" type="primary">LOC108666964</name>
</gene>
<dbReference type="PANTHER" id="PTHR45740:SF2">
    <property type="entry name" value="POLY [ADP-RIBOSE] POLYMERASE"/>
    <property type="match status" value="1"/>
</dbReference>
<keyword evidence="9" id="KW-1185">Reference proteome</keyword>
<feature type="compositionally biased region" description="Low complexity" evidence="5">
    <location>
        <begin position="106"/>
        <end position="115"/>
    </location>
</feature>
<feature type="region of interest" description="Disordered" evidence="5">
    <location>
        <begin position="1"/>
        <end position="247"/>
    </location>
</feature>
<dbReference type="PROSITE" id="PS51059">
    <property type="entry name" value="PARP_CATALYTIC"/>
    <property type="match status" value="1"/>
</dbReference>
<dbReference type="SUPFAM" id="SSF56399">
    <property type="entry name" value="ADP-ribosylation"/>
    <property type="match status" value="1"/>
</dbReference>
<feature type="domain" description="PARP catalytic" evidence="8">
    <location>
        <begin position="1031"/>
        <end position="1227"/>
    </location>
</feature>
<feature type="compositionally biased region" description="Polar residues" evidence="5">
    <location>
        <begin position="719"/>
        <end position="728"/>
    </location>
</feature>
<keyword evidence="4" id="KW-0862">Zinc</keyword>
<dbReference type="GO" id="GO:0008270">
    <property type="term" value="F:zinc ion binding"/>
    <property type="evidence" value="ECO:0007669"/>
    <property type="project" value="UniProtKB-KW"/>
</dbReference>
<dbReference type="PROSITE" id="PS50103">
    <property type="entry name" value="ZF_C3H1"/>
    <property type="match status" value="1"/>
</dbReference>